<dbReference type="HOGENOM" id="CLU_065782_0_0_9"/>
<feature type="compositionally biased region" description="Basic and acidic residues" evidence="1">
    <location>
        <begin position="169"/>
        <end position="187"/>
    </location>
</feature>
<reference evidence="2 3" key="1">
    <citation type="submission" date="2010-01" db="EMBL/GenBank/DDBJ databases">
        <authorList>
            <person name="Weinstock G."/>
            <person name="Sodergren E."/>
            <person name="Clifton S."/>
            <person name="Fulton L."/>
            <person name="Fulton B."/>
            <person name="Courtney L."/>
            <person name="Fronick C."/>
            <person name="Harrison M."/>
            <person name="Strong C."/>
            <person name="Farmer C."/>
            <person name="Delahaunty K."/>
            <person name="Markovic C."/>
            <person name="Hall O."/>
            <person name="Minx P."/>
            <person name="Tomlinson C."/>
            <person name="Mitreva M."/>
            <person name="Nelson J."/>
            <person name="Hou S."/>
            <person name="Wollam A."/>
            <person name="Pepin K.H."/>
            <person name="Johnson M."/>
            <person name="Bhonagiri V."/>
            <person name="Nash W.E."/>
            <person name="Warren W."/>
            <person name="Chinwalla A."/>
            <person name="Mardis E.R."/>
            <person name="Wilson R.K."/>
        </authorList>
    </citation>
    <scope>NUCLEOTIDE SEQUENCE [LARGE SCALE GENOMIC DNA]</scope>
    <source>
        <strain evidence="2 3">DSM 13479</strain>
    </source>
</reference>
<dbReference type="RefSeq" id="WP_006772839.1">
    <property type="nucleotide sequence ID" value="NZ_GG667639.1"/>
</dbReference>
<protein>
    <submittedName>
        <fullName evidence="2">Uncharacterized protein</fullName>
    </submittedName>
</protein>
<accession>D3AFD3</accession>
<dbReference type="EMBL" id="ACIO01000178">
    <property type="protein sequence ID" value="EFC99464.1"/>
    <property type="molecule type" value="Genomic_DNA"/>
</dbReference>
<evidence type="ECO:0000313" key="2">
    <source>
        <dbReference type="EMBL" id="EFC99464.1"/>
    </source>
</evidence>
<comment type="caution">
    <text evidence="2">The sequence shown here is derived from an EMBL/GenBank/DDBJ whole genome shotgun (WGS) entry which is preliminary data.</text>
</comment>
<evidence type="ECO:0000313" key="3">
    <source>
        <dbReference type="Proteomes" id="UP000004968"/>
    </source>
</evidence>
<evidence type="ECO:0000256" key="1">
    <source>
        <dbReference type="SAM" id="MobiDB-lite"/>
    </source>
</evidence>
<name>D3AFD3_9FIRM</name>
<dbReference type="Proteomes" id="UP000004968">
    <property type="component" value="Unassembled WGS sequence"/>
</dbReference>
<proteinExistence type="predicted"/>
<feature type="region of interest" description="Disordered" evidence="1">
    <location>
        <begin position="168"/>
        <end position="188"/>
    </location>
</feature>
<gene>
    <name evidence="2" type="ORF">CLOSTHATH_02317</name>
</gene>
<sequence length="248" mass="28575">MEKLNFRTLQADEIDCRIATIKESGLSLLLYKDARVDQNMLDEAVGPMNWQRHHSRDNANCTVAIWDSEKNQWIEKEDTGTESYTEKEKGLASDSFKRACFNWGIGRELYTSPFIWISAQDCNIKNSGNRFTCNDSFYVSQIGYDEKRNINSLTIKKSKGNSIVFSMGKKPEKPDEGQAKQPEKKSEGITTPMIESIKSLVEKHSGKGLKMEKILAMYKIKDINEMTIEQYKDCMNKLKLYEEKTIHE</sequence>
<dbReference type="GeneID" id="93148614"/>
<organism evidence="2 3">
    <name type="scientific">Hungatella hathewayi DSM 13479</name>
    <dbReference type="NCBI Taxonomy" id="566550"/>
    <lineage>
        <taxon>Bacteria</taxon>
        <taxon>Bacillati</taxon>
        <taxon>Bacillota</taxon>
        <taxon>Clostridia</taxon>
        <taxon>Lachnospirales</taxon>
        <taxon>Lachnospiraceae</taxon>
        <taxon>Hungatella</taxon>
    </lineage>
</organism>
<dbReference type="AlphaFoldDB" id="D3AFD3"/>